<evidence type="ECO:0000256" key="10">
    <source>
        <dbReference type="ARBA" id="ARBA00022989"/>
    </source>
</evidence>
<protein>
    <recommendedName>
        <fullName evidence="4">NADH-ubiquinone oxidoreductase chain 6</fullName>
        <ecNumber evidence="3">7.1.1.2</ecNumber>
    </recommendedName>
    <alternativeName>
        <fullName evidence="14">NADH dehydrogenase subunit 6</fullName>
    </alternativeName>
</protein>
<keyword evidence="13 16" id="KW-0472">Membrane</keyword>
<evidence type="ECO:0000256" key="14">
    <source>
        <dbReference type="ARBA" id="ARBA00031019"/>
    </source>
</evidence>
<dbReference type="GeneID" id="36937745"/>
<keyword evidence="9" id="KW-0249">Electron transport</keyword>
<name>A0A343W8T6_9HEMI</name>
<organism evidence="17">
    <name type="scientific">Tapeinus singularis</name>
    <dbReference type="NCBI Taxonomy" id="1524541"/>
    <lineage>
        <taxon>Eukaryota</taxon>
        <taxon>Metazoa</taxon>
        <taxon>Ecdysozoa</taxon>
        <taxon>Arthropoda</taxon>
        <taxon>Hexapoda</taxon>
        <taxon>Insecta</taxon>
        <taxon>Pterygota</taxon>
        <taxon>Neoptera</taxon>
        <taxon>Paraneoptera</taxon>
        <taxon>Hemiptera</taxon>
        <taxon>Heteroptera</taxon>
        <taxon>Panheteroptera</taxon>
        <taxon>Cimicomorpha</taxon>
        <taxon>Reduviidae</taxon>
        <taxon>Reduviinae</taxon>
        <taxon>Tapeinus</taxon>
    </lineage>
</organism>
<keyword evidence="5" id="KW-0813">Transport</keyword>
<comment type="catalytic activity">
    <reaction evidence="15">
        <text>a ubiquinone + NADH + 5 H(+)(in) = a ubiquinol + NAD(+) + 4 H(+)(out)</text>
        <dbReference type="Rhea" id="RHEA:29091"/>
        <dbReference type="Rhea" id="RHEA-COMP:9565"/>
        <dbReference type="Rhea" id="RHEA-COMP:9566"/>
        <dbReference type="ChEBI" id="CHEBI:15378"/>
        <dbReference type="ChEBI" id="CHEBI:16389"/>
        <dbReference type="ChEBI" id="CHEBI:17976"/>
        <dbReference type="ChEBI" id="CHEBI:57540"/>
        <dbReference type="ChEBI" id="CHEBI:57945"/>
        <dbReference type="EC" id="7.1.1.2"/>
    </reaction>
</comment>
<evidence type="ECO:0000256" key="8">
    <source>
        <dbReference type="ARBA" id="ARBA00022967"/>
    </source>
</evidence>
<feature type="transmembrane region" description="Helical" evidence="16">
    <location>
        <begin position="46"/>
        <end position="68"/>
    </location>
</feature>
<feature type="transmembrane region" description="Helical" evidence="16">
    <location>
        <begin position="134"/>
        <end position="155"/>
    </location>
</feature>
<evidence type="ECO:0000256" key="7">
    <source>
        <dbReference type="ARBA" id="ARBA00022692"/>
    </source>
</evidence>
<dbReference type="GO" id="GO:0008137">
    <property type="term" value="F:NADH dehydrogenase (ubiquinone) activity"/>
    <property type="evidence" value="ECO:0007669"/>
    <property type="project" value="UniProtKB-EC"/>
</dbReference>
<evidence type="ECO:0000256" key="1">
    <source>
        <dbReference type="ARBA" id="ARBA00004225"/>
    </source>
</evidence>
<dbReference type="InterPro" id="IPR050269">
    <property type="entry name" value="ComplexI_Subunit6"/>
</dbReference>
<proteinExistence type="inferred from homology"/>
<evidence type="ECO:0000256" key="5">
    <source>
        <dbReference type="ARBA" id="ARBA00022448"/>
    </source>
</evidence>
<dbReference type="EMBL" id="KY069960">
    <property type="protein sequence ID" value="AVZ00776.1"/>
    <property type="molecule type" value="Genomic_DNA"/>
</dbReference>
<keyword evidence="10 16" id="KW-1133">Transmembrane helix</keyword>
<evidence type="ECO:0000256" key="4">
    <source>
        <dbReference type="ARBA" id="ARBA00021095"/>
    </source>
</evidence>
<accession>A0A343W8T6</accession>
<sequence>MMPLTIMSMMISIMFMFMNHPLSMGLMLIIQTMLIALISGTMMNTFWFSYILLITMLSGALVLFIYMASVASNEKFNMSITMMMLTSMTMITALVSFFLVDQLSTNKMWSTSKKATLENEQILSLIKMFNIHNMSLTILMISYLFFTMIAISYIVNTYEGPLRTKN</sequence>
<dbReference type="PANTHER" id="PTHR11435:SF1">
    <property type="entry name" value="NADH-UBIQUINONE OXIDOREDUCTASE CHAIN 6"/>
    <property type="match status" value="1"/>
</dbReference>
<keyword evidence="7 16" id="KW-0812">Transmembrane</keyword>
<evidence type="ECO:0000256" key="9">
    <source>
        <dbReference type="ARBA" id="ARBA00022982"/>
    </source>
</evidence>
<evidence type="ECO:0000256" key="11">
    <source>
        <dbReference type="ARBA" id="ARBA00023027"/>
    </source>
</evidence>
<evidence type="ECO:0000256" key="6">
    <source>
        <dbReference type="ARBA" id="ARBA00022660"/>
    </source>
</evidence>
<evidence type="ECO:0000256" key="3">
    <source>
        <dbReference type="ARBA" id="ARBA00012944"/>
    </source>
</evidence>
<dbReference type="GO" id="GO:0031966">
    <property type="term" value="C:mitochondrial membrane"/>
    <property type="evidence" value="ECO:0007669"/>
    <property type="project" value="UniProtKB-SubCell"/>
</dbReference>
<dbReference type="AlphaFoldDB" id="A0A343W8T6"/>
<keyword evidence="12 17" id="KW-0496">Mitochondrion</keyword>
<evidence type="ECO:0000256" key="15">
    <source>
        <dbReference type="ARBA" id="ARBA00049551"/>
    </source>
</evidence>
<comment type="similarity">
    <text evidence="2">Belongs to the complex I subunit 6 family.</text>
</comment>
<dbReference type="PANTHER" id="PTHR11435">
    <property type="entry name" value="NADH UBIQUINONE OXIDOREDUCTASE SUBUNIT ND6"/>
    <property type="match status" value="1"/>
</dbReference>
<dbReference type="EC" id="7.1.1.2" evidence="3"/>
<dbReference type="CTD" id="4541"/>
<geneLocation type="mitochondrion" evidence="17"/>
<dbReference type="RefSeq" id="YP_009485640.1">
    <property type="nucleotide sequence ID" value="NC_037737.1"/>
</dbReference>
<reference evidence="17" key="1">
    <citation type="thesis" date="2017" institute="China Agricultural University">
        <title>Studies on the comparative mitochondrial genomics and phylogeny of Heteroptera (Insecta: Hemiptera).</title>
        <authorList>
            <person name="Jiang P."/>
        </authorList>
    </citation>
    <scope>NUCLEOTIDE SEQUENCE</scope>
</reference>
<keyword evidence="8" id="KW-1278">Translocase</keyword>
<gene>
    <name evidence="17" type="primary">ND6</name>
</gene>
<keyword evidence="6" id="KW-0679">Respiratory chain</keyword>
<feature type="transmembrane region" description="Helical" evidence="16">
    <location>
        <begin position="80"/>
        <end position="100"/>
    </location>
</feature>
<evidence type="ECO:0000256" key="2">
    <source>
        <dbReference type="ARBA" id="ARBA00005698"/>
    </source>
</evidence>
<evidence type="ECO:0000313" key="17">
    <source>
        <dbReference type="EMBL" id="AVZ00776.1"/>
    </source>
</evidence>
<comment type="subcellular location">
    <subcellularLocation>
        <location evidence="1">Mitochondrion membrane</location>
        <topology evidence="1">Multi-pass membrane protein</topology>
    </subcellularLocation>
</comment>
<evidence type="ECO:0000256" key="13">
    <source>
        <dbReference type="ARBA" id="ARBA00023136"/>
    </source>
</evidence>
<keyword evidence="11" id="KW-0520">NAD</keyword>
<evidence type="ECO:0000256" key="16">
    <source>
        <dbReference type="SAM" id="Phobius"/>
    </source>
</evidence>
<evidence type="ECO:0000256" key="12">
    <source>
        <dbReference type="ARBA" id="ARBA00023128"/>
    </source>
</evidence>